<comment type="similarity">
    <text evidence="1">Belongs to the PrpD family.</text>
</comment>
<dbReference type="InterPro" id="IPR045336">
    <property type="entry name" value="MmgE_PrpD_N"/>
</dbReference>
<dbReference type="SUPFAM" id="SSF103378">
    <property type="entry name" value="2-methylcitrate dehydratase PrpD"/>
    <property type="match status" value="1"/>
</dbReference>
<protein>
    <submittedName>
        <fullName evidence="4">2-methylcitrate dehydratase</fullName>
    </submittedName>
</protein>
<organism evidence="4 5">
    <name type="scientific">Frankia canadensis</name>
    <dbReference type="NCBI Taxonomy" id="1836972"/>
    <lineage>
        <taxon>Bacteria</taxon>
        <taxon>Bacillati</taxon>
        <taxon>Actinomycetota</taxon>
        <taxon>Actinomycetes</taxon>
        <taxon>Frankiales</taxon>
        <taxon>Frankiaceae</taxon>
        <taxon>Frankia</taxon>
    </lineage>
</organism>
<proteinExistence type="inferred from homology"/>
<feature type="domain" description="MmgE/PrpD N-terminal" evidence="2">
    <location>
        <begin position="10"/>
        <end position="249"/>
    </location>
</feature>
<dbReference type="Pfam" id="PF19305">
    <property type="entry name" value="MmgE_PrpD_C"/>
    <property type="match status" value="1"/>
</dbReference>
<accession>A0A2I2KV51</accession>
<gene>
    <name evidence="4" type="primary">prpD</name>
    <name evidence="4" type="ORF">FRACA_340040</name>
</gene>
<evidence type="ECO:0000313" key="5">
    <source>
        <dbReference type="Proteomes" id="UP000234331"/>
    </source>
</evidence>
<dbReference type="InterPro" id="IPR036148">
    <property type="entry name" value="MmgE/PrpD_sf"/>
</dbReference>
<evidence type="ECO:0000313" key="4">
    <source>
        <dbReference type="EMBL" id="SNQ49530.1"/>
    </source>
</evidence>
<dbReference type="OrthoDB" id="9797528at2"/>
<dbReference type="PANTHER" id="PTHR16943:SF8">
    <property type="entry name" value="2-METHYLCITRATE DEHYDRATASE"/>
    <property type="match status" value="1"/>
</dbReference>
<dbReference type="AlphaFoldDB" id="A0A2I2KV51"/>
<name>A0A2I2KV51_9ACTN</name>
<dbReference type="PANTHER" id="PTHR16943">
    <property type="entry name" value="2-METHYLCITRATE DEHYDRATASE-RELATED"/>
    <property type="match status" value="1"/>
</dbReference>
<dbReference type="InterPro" id="IPR042188">
    <property type="entry name" value="MmgE/PrpD_sf_2"/>
</dbReference>
<keyword evidence="5" id="KW-1185">Reference proteome</keyword>
<feature type="domain" description="MmgE/PrpD C-terminal" evidence="3">
    <location>
        <begin position="274"/>
        <end position="443"/>
    </location>
</feature>
<dbReference type="InterPro" id="IPR042183">
    <property type="entry name" value="MmgE/PrpD_sf_1"/>
</dbReference>
<dbReference type="InterPro" id="IPR005656">
    <property type="entry name" value="MmgE_PrpD"/>
</dbReference>
<dbReference type="RefSeq" id="WP_101832995.1">
    <property type="nucleotide sequence ID" value="NZ_FZMO01000268.1"/>
</dbReference>
<evidence type="ECO:0000259" key="2">
    <source>
        <dbReference type="Pfam" id="PF03972"/>
    </source>
</evidence>
<dbReference type="Pfam" id="PF03972">
    <property type="entry name" value="MmgE_PrpD_N"/>
    <property type="match status" value="1"/>
</dbReference>
<dbReference type="Gene3D" id="1.10.4100.10">
    <property type="entry name" value="2-methylcitrate dehydratase PrpD"/>
    <property type="match status" value="1"/>
</dbReference>
<sequence>MSDTRAVTAELADWIHGLGAPGAPVMPASVAGQVRRLVLDFLAAAIAGTDTVAAVATRELVAEMYPGDAATVLGGGRASVAGAALANGTAAHALDIDDGYTPGSVHPSAPTLPAVLAAAQALGADGPTTLRAAAVAVEVTCRLAAAGHPATRDAGFHNTAIAGVFGASAGVGLLLGLDAEQTRSALGLAGSHAGGLFEFLGSGAEVKRVHAGKAARDGVISAYLARAGVTGPDTVLEGPNGYFHAFARDHWNPATVLDGLGEDWLLERTYVKIYPCCRHGHAAVDAILDLRGEHALAPDQIDEIRVDTYDVAARHGHTDVATLIDAQMSLPYAVAVALADGEIGLRQFDAAHRTNPELVDLVSRVRVTSDAELDARYPRSRPARVTVRRRGAGDAPDLVALVDQPLGEPSRPVDDVQLTAKFHRLAEPVLGADAARRVVDRVWAFDDVLGLMSALQAAPAPATDLPPTTVPAAPVARKRITTQESA</sequence>
<reference evidence="4 5" key="1">
    <citation type="submission" date="2017-06" db="EMBL/GenBank/DDBJ databases">
        <authorList>
            <person name="Kim H.J."/>
            <person name="Triplett B.A."/>
        </authorList>
    </citation>
    <scope>NUCLEOTIDE SEQUENCE [LARGE SCALE GENOMIC DNA]</scope>
    <source>
        <strain evidence="4">FRACA_ARgP5</strain>
    </source>
</reference>
<dbReference type="Proteomes" id="UP000234331">
    <property type="component" value="Unassembled WGS sequence"/>
</dbReference>
<evidence type="ECO:0000259" key="3">
    <source>
        <dbReference type="Pfam" id="PF19305"/>
    </source>
</evidence>
<dbReference type="GO" id="GO:0016829">
    <property type="term" value="F:lyase activity"/>
    <property type="evidence" value="ECO:0007669"/>
    <property type="project" value="InterPro"/>
</dbReference>
<dbReference type="InterPro" id="IPR045337">
    <property type="entry name" value="MmgE_PrpD_C"/>
</dbReference>
<dbReference type="EMBL" id="FZMO01000268">
    <property type="protein sequence ID" value="SNQ49530.1"/>
    <property type="molecule type" value="Genomic_DNA"/>
</dbReference>
<evidence type="ECO:0000256" key="1">
    <source>
        <dbReference type="ARBA" id="ARBA00006174"/>
    </source>
</evidence>
<dbReference type="Gene3D" id="3.30.1330.120">
    <property type="entry name" value="2-methylcitrate dehydratase PrpD"/>
    <property type="match status" value="1"/>
</dbReference>